<dbReference type="SUPFAM" id="SSF51445">
    <property type="entry name" value="(Trans)glycosidases"/>
    <property type="match status" value="1"/>
</dbReference>
<keyword evidence="5" id="KW-1185">Reference proteome</keyword>
<dbReference type="Gene3D" id="3.20.20.80">
    <property type="entry name" value="Glycosidases"/>
    <property type="match status" value="1"/>
</dbReference>
<dbReference type="InterPro" id="IPR006103">
    <property type="entry name" value="Glyco_hydro_2_cat"/>
</dbReference>
<feature type="transmembrane region" description="Helical" evidence="2">
    <location>
        <begin position="30"/>
        <end position="49"/>
    </location>
</feature>
<dbReference type="Pfam" id="PF02836">
    <property type="entry name" value="Glyco_hydro_2_C"/>
    <property type="match status" value="1"/>
</dbReference>
<accession>A0ABS5R9P4</accession>
<dbReference type="GO" id="GO:0016787">
    <property type="term" value="F:hydrolase activity"/>
    <property type="evidence" value="ECO:0007669"/>
    <property type="project" value="UniProtKB-KW"/>
</dbReference>
<gene>
    <name evidence="4" type="ORF">KIP89_08130</name>
</gene>
<name>A0ABS5R9P4_9HYPH</name>
<dbReference type="EMBL" id="JAHCQH010000015">
    <property type="protein sequence ID" value="MBS9477072.1"/>
    <property type="molecule type" value="Genomic_DNA"/>
</dbReference>
<feature type="domain" description="Glycoside hydrolase family 2 catalytic" evidence="3">
    <location>
        <begin position="139"/>
        <end position="195"/>
    </location>
</feature>
<keyword evidence="2" id="KW-1133">Transmembrane helix</keyword>
<evidence type="ECO:0000313" key="5">
    <source>
        <dbReference type="Proteomes" id="UP001166585"/>
    </source>
</evidence>
<feature type="region of interest" description="Disordered" evidence="1">
    <location>
        <begin position="1"/>
        <end position="21"/>
    </location>
</feature>
<dbReference type="Proteomes" id="UP001166585">
    <property type="component" value="Unassembled WGS sequence"/>
</dbReference>
<reference evidence="4" key="1">
    <citation type="submission" date="2021-05" db="EMBL/GenBank/DDBJ databases">
        <authorList>
            <person name="Sun Q."/>
            <person name="Inoue M."/>
        </authorList>
    </citation>
    <scope>NUCLEOTIDE SEQUENCE</scope>
    <source>
        <strain evidence="4">VKM B-3255</strain>
    </source>
</reference>
<comment type="caution">
    <text evidence="4">The sequence shown here is derived from an EMBL/GenBank/DDBJ whole genome shotgun (WGS) entry which is preliminary data.</text>
</comment>
<protein>
    <submittedName>
        <fullName evidence="4">Glycosyl hydrolase</fullName>
    </submittedName>
</protein>
<keyword evidence="4" id="KW-0378">Hydrolase</keyword>
<evidence type="ECO:0000256" key="2">
    <source>
        <dbReference type="SAM" id="Phobius"/>
    </source>
</evidence>
<evidence type="ECO:0000313" key="4">
    <source>
        <dbReference type="EMBL" id="MBS9477072.1"/>
    </source>
</evidence>
<keyword evidence="2" id="KW-0812">Transmembrane</keyword>
<evidence type="ECO:0000259" key="3">
    <source>
        <dbReference type="Pfam" id="PF02836"/>
    </source>
</evidence>
<sequence length="446" mass="46641">MGERRNGVGEAGAPSVVPAGASRGRRRRGLIALPLVLTGLIVHLTALTLRPAAAAEVTVAGRAIEVDGAPFAVRGAAGEGRLNLLKSLGATTVRSYGGDPGALLDAAQAAGLKVIVGLWVGQPRQGADYGDAAFVARQRDELQALVNKYKNHPALLMWGIGNEVEVDLADPAGVWPEIEKIASMVKGLDPDHPTMAVLAEIGGDKAAHLRQAAPSIDVLGINSYGDALFSVAERARGQGWTGPIVIAEMGALGQWQAATTPWGAPFEPSSTQKSIQFRRYLKALGDQQAGAVTFFWGQKQEVTPTFHSLFLPTGEWTEPLESMAESWGGTTPDGNHAPRIASLRLSADPSAPFASWGPEGGAVTLDALDPDGDPIEVRWTVMAESRARGIGGDPEALPKAYPEAISTAGPTGARIGGLAAGHYRLFVEVLDSRGAAATANLPFEIR</sequence>
<dbReference type="InterPro" id="IPR017853">
    <property type="entry name" value="GH"/>
</dbReference>
<proteinExistence type="predicted"/>
<keyword evidence="2" id="KW-0472">Membrane</keyword>
<evidence type="ECO:0000256" key="1">
    <source>
        <dbReference type="SAM" id="MobiDB-lite"/>
    </source>
</evidence>
<organism evidence="4 5">
    <name type="scientific">Ancylobacter radicis</name>
    <dbReference type="NCBI Taxonomy" id="2836179"/>
    <lineage>
        <taxon>Bacteria</taxon>
        <taxon>Pseudomonadati</taxon>
        <taxon>Pseudomonadota</taxon>
        <taxon>Alphaproteobacteria</taxon>
        <taxon>Hyphomicrobiales</taxon>
        <taxon>Xanthobacteraceae</taxon>
        <taxon>Ancylobacter</taxon>
    </lineage>
</organism>